<dbReference type="GO" id="GO:0003723">
    <property type="term" value="F:RNA binding"/>
    <property type="evidence" value="ECO:0007669"/>
    <property type="project" value="InterPro"/>
</dbReference>
<dbReference type="GO" id="GO:0089701">
    <property type="term" value="C:U2AF complex"/>
    <property type="evidence" value="ECO:0007669"/>
    <property type="project" value="InterPro"/>
</dbReference>
<dbReference type="AlphaFoldDB" id="A0AAE1M4H0"/>
<dbReference type="GO" id="GO:0000398">
    <property type="term" value="P:mRNA splicing, via spliceosome"/>
    <property type="evidence" value="ECO:0007669"/>
    <property type="project" value="InterPro"/>
</dbReference>
<keyword evidence="2" id="KW-0677">Repeat</keyword>
<keyword evidence="6" id="KW-1185">Reference proteome</keyword>
<keyword evidence="4" id="KW-0862">Zinc</keyword>
<dbReference type="PANTHER" id="PTHR12620">
    <property type="entry name" value="U2 SNRNP AUXILIARY FACTOR, SMALL SUBUNIT"/>
    <property type="match status" value="1"/>
</dbReference>
<evidence type="ECO:0000256" key="3">
    <source>
        <dbReference type="ARBA" id="ARBA00022771"/>
    </source>
</evidence>
<reference evidence="5" key="1">
    <citation type="submission" date="2023-10" db="EMBL/GenBank/DDBJ databases">
        <title>Chromosome-level genome of the transformable northern wattle, Acacia crassicarpa.</title>
        <authorList>
            <person name="Massaro I."/>
            <person name="Sinha N.R."/>
            <person name="Poethig S."/>
            <person name="Leichty A.R."/>
        </authorList>
    </citation>
    <scope>NUCLEOTIDE SEQUENCE</scope>
    <source>
        <strain evidence="5">Acra3RX</strain>
        <tissue evidence="5">Leaf</tissue>
    </source>
</reference>
<gene>
    <name evidence="5" type="ORF">QN277_010967</name>
</gene>
<dbReference type="Proteomes" id="UP001293593">
    <property type="component" value="Unassembled WGS sequence"/>
</dbReference>
<evidence type="ECO:0000313" key="6">
    <source>
        <dbReference type="Proteomes" id="UP001293593"/>
    </source>
</evidence>
<evidence type="ECO:0000256" key="1">
    <source>
        <dbReference type="ARBA" id="ARBA00022723"/>
    </source>
</evidence>
<dbReference type="EMBL" id="JAWXYG010000019">
    <property type="protein sequence ID" value="KAK4252820.1"/>
    <property type="molecule type" value="Genomic_DNA"/>
</dbReference>
<evidence type="ECO:0000256" key="4">
    <source>
        <dbReference type="ARBA" id="ARBA00022833"/>
    </source>
</evidence>
<keyword evidence="1" id="KW-0479">Metal-binding</keyword>
<organism evidence="5 6">
    <name type="scientific">Acacia crassicarpa</name>
    <name type="common">northern wattle</name>
    <dbReference type="NCBI Taxonomy" id="499986"/>
    <lineage>
        <taxon>Eukaryota</taxon>
        <taxon>Viridiplantae</taxon>
        <taxon>Streptophyta</taxon>
        <taxon>Embryophyta</taxon>
        <taxon>Tracheophyta</taxon>
        <taxon>Spermatophyta</taxon>
        <taxon>Magnoliopsida</taxon>
        <taxon>eudicotyledons</taxon>
        <taxon>Gunneridae</taxon>
        <taxon>Pentapetalae</taxon>
        <taxon>rosids</taxon>
        <taxon>fabids</taxon>
        <taxon>Fabales</taxon>
        <taxon>Fabaceae</taxon>
        <taxon>Caesalpinioideae</taxon>
        <taxon>mimosoid clade</taxon>
        <taxon>Acacieae</taxon>
        <taxon>Acacia</taxon>
    </lineage>
</organism>
<sequence length="67" mass="7856">MEIDACRHGDRCSRLHTKPNISPNLLLYNMYQRLDMITPGINAQGQPIDPRKIQDHFENSMKIYLRS</sequence>
<proteinExistence type="predicted"/>
<dbReference type="InterPro" id="IPR009145">
    <property type="entry name" value="U2AF_small"/>
</dbReference>
<accession>A0AAE1M4H0</accession>
<dbReference type="GO" id="GO:0008270">
    <property type="term" value="F:zinc ion binding"/>
    <property type="evidence" value="ECO:0007669"/>
    <property type="project" value="UniProtKB-KW"/>
</dbReference>
<evidence type="ECO:0000256" key="2">
    <source>
        <dbReference type="ARBA" id="ARBA00022737"/>
    </source>
</evidence>
<keyword evidence="3" id="KW-0863">Zinc-finger</keyword>
<comment type="caution">
    <text evidence="5">The sequence shown here is derived from an EMBL/GenBank/DDBJ whole genome shotgun (WGS) entry which is preliminary data.</text>
</comment>
<name>A0AAE1M4H0_9FABA</name>
<protein>
    <submittedName>
        <fullName evidence="5">Uncharacterized protein</fullName>
    </submittedName>
</protein>
<evidence type="ECO:0000313" key="5">
    <source>
        <dbReference type="EMBL" id="KAK4252820.1"/>
    </source>
</evidence>